<dbReference type="InterPro" id="IPR051013">
    <property type="entry name" value="MBL_superfamily_lactonases"/>
</dbReference>
<feature type="signal peptide" evidence="5">
    <location>
        <begin position="1"/>
        <end position="29"/>
    </location>
</feature>
<dbReference type="RefSeq" id="WP_174135754.1">
    <property type="nucleotide sequence ID" value="NZ_JABUFE010000002.1"/>
</dbReference>
<dbReference type="InterPro" id="IPR036866">
    <property type="entry name" value="RibonucZ/Hydroxyglut_hydro"/>
</dbReference>
<evidence type="ECO:0000256" key="3">
    <source>
        <dbReference type="ARBA" id="ARBA00022801"/>
    </source>
</evidence>
<comment type="similarity">
    <text evidence="1">Belongs to the metallo-beta-lactamase superfamily.</text>
</comment>
<evidence type="ECO:0000313" key="7">
    <source>
        <dbReference type="EMBL" id="NSX54092.1"/>
    </source>
</evidence>
<name>A0ABX2IMH7_9RHOB</name>
<dbReference type="SUPFAM" id="SSF56281">
    <property type="entry name" value="Metallo-hydrolase/oxidoreductase"/>
    <property type="match status" value="1"/>
</dbReference>
<feature type="chain" id="PRO_5045932726" evidence="5">
    <location>
        <begin position="30"/>
        <end position="310"/>
    </location>
</feature>
<dbReference type="PANTHER" id="PTHR42978">
    <property type="entry name" value="QUORUM-QUENCHING LACTONASE YTNP-RELATED-RELATED"/>
    <property type="match status" value="1"/>
</dbReference>
<proteinExistence type="inferred from homology"/>
<evidence type="ECO:0000256" key="4">
    <source>
        <dbReference type="ARBA" id="ARBA00022833"/>
    </source>
</evidence>
<keyword evidence="4" id="KW-0862">Zinc</keyword>
<comment type="caution">
    <text evidence="7">The sequence shown here is derived from an EMBL/GenBank/DDBJ whole genome shotgun (WGS) entry which is preliminary data.</text>
</comment>
<dbReference type="SMART" id="SM00849">
    <property type="entry name" value="Lactamase_B"/>
    <property type="match status" value="1"/>
</dbReference>
<dbReference type="Proteomes" id="UP000777935">
    <property type="component" value="Unassembled WGS sequence"/>
</dbReference>
<dbReference type="Pfam" id="PF00753">
    <property type="entry name" value="Lactamase_B"/>
    <property type="match status" value="1"/>
</dbReference>
<dbReference type="PANTHER" id="PTHR42978:SF6">
    <property type="entry name" value="QUORUM-QUENCHING LACTONASE YTNP-RELATED"/>
    <property type="match status" value="1"/>
</dbReference>
<dbReference type="EMBL" id="JABUFE010000002">
    <property type="protein sequence ID" value="NSX54092.1"/>
    <property type="molecule type" value="Genomic_DNA"/>
</dbReference>
<accession>A0ABX2IMH7</accession>
<organism evidence="7 8">
    <name type="scientific">Parasulfitobacter algicola</name>
    <dbReference type="NCBI Taxonomy" id="2614809"/>
    <lineage>
        <taxon>Bacteria</taxon>
        <taxon>Pseudomonadati</taxon>
        <taxon>Pseudomonadota</taxon>
        <taxon>Alphaproteobacteria</taxon>
        <taxon>Rhodobacterales</taxon>
        <taxon>Roseobacteraceae</taxon>
        <taxon>Parasulfitobacter</taxon>
    </lineage>
</organism>
<evidence type="ECO:0000259" key="6">
    <source>
        <dbReference type="SMART" id="SM00849"/>
    </source>
</evidence>
<evidence type="ECO:0000313" key="8">
    <source>
        <dbReference type="Proteomes" id="UP000777935"/>
    </source>
</evidence>
<gene>
    <name evidence="7" type="ORF">HRQ87_04675</name>
</gene>
<dbReference type="InterPro" id="IPR006311">
    <property type="entry name" value="TAT_signal"/>
</dbReference>
<dbReference type="PROSITE" id="PS51318">
    <property type="entry name" value="TAT"/>
    <property type="match status" value="1"/>
</dbReference>
<keyword evidence="2" id="KW-0479">Metal-binding</keyword>
<evidence type="ECO:0000256" key="5">
    <source>
        <dbReference type="SAM" id="SignalP"/>
    </source>
</evidence>
<evidence type="ECO:0000256" key="1">
    <source>
        <dbReference type="ARBA" id="ARBA00007749"/>
    </source>
</evidence>
<protein>
    <submittedName>
        <fullName evidence="7">MBL fold metallo-hydrolase</fullName>
    </submittedName>
</protein>
<keyword evidence="3" id="KW-0378">Hydrolase</keyword>
<dbReference type="InterPro" id="IPR001279">
    <property type="entry name" value="Metallo-B-lactamas"/>
</dbReference>
<keyword evidence="8" id="KW-1185">Reference proteome</keyword>
<sequence>MSFKLTRRQAIAATAATPLLAATASPGFAGGHGGKAPMPLAHTFNLGSFGVTTLLDGTTPRDEPQSIFGMNVSPEEFATVSEANFISTDSAQFYFTPTVIDTGTDVVLFDTGLGQGGLQKALAEAGVEADAVNVVVITHMHPDHIGGLMTDGQPTFPNARYVTASAEYDFWSAQEAGNRVGDMVKQNVTPLAEKMTFIEDGGEVVSGVTAMAAFGHTPGHMTYMLESDGQQLVLMADLANHYVWSLAYPDWEVRFDMDKAAAAASRRRVLGMLAADKIPMIGYHMPFPAAGFVDTRDDGFRYVPVSYQLM</sequence>
<dbReference type="CDD" id="cd07720">
    <property type="entry name" value="OPHC2-like_MBL-fold"/>
    <property type="match status" value="1"/>
</dbReference>
<dbReference type="Gene3D" id="3.60.15.10">
    <property type="entry name" value="Ribonuclease Z/Hydroxyacylglutathione hydrolase-like"/>
    <property type="match status" value="1"/>
</dbReference>
<feature type="domain" description="Metallo-beta-lactamase" evidence="6">
    <location>
        <begin position="94"/>
        <end position="284"/>
    </location>
</feature>
<keyword evidence="5" id="KW-0732">Signal</keyword>
<evidence type="ECO:0000256" key="2">
    <source>
        <dbReference type="ARBA" id="ARBA00022723"/>
    </source>
</evidence>
<reference evidence="7 8" key="1">
    <citation type="submission" date="2020-06" db="EMBL/GenBank/DDBJ databases">
        <title>Sulfitobacter algicola sp. nov., isolated from green algae.</title>
        <authorList>
            <person name="Wang C."/>
        </authorList>
    </citation>
    <scope>NUCLEOTIDE SEQUENCE [LARGE SCALE GENOMIC DNA]</scope>
    <source>
        <strain evidence="7 8">1151</strain>
    </source>
</reference>